<dbReference type="Gene3D" id="3.20.160.10">
    <property type="entry name" value="vpa0580 domain like"/>
    <property type="match status" value="1"/>
</dbReference>
<gene>
    <name evidence="1" type="ORF">DKW60_04780</name>
</gene>
<dbReference type="EMBL" id="QGKM01000008">
    <property type="protein sequence ID" value="PWQ99792.1"/>
    <property type="molecule type" value="Genomic_DNA"/>
</dbReference>
<dbReference type="InterPro" id="IPR038604">
    <property type="entry name" value="HopJ_sf"/>
</dbReference>
<dbReference type="Pfam" id="PF08888">
    <property type="entry name" value="HopJ"/>
    <property type="match status" value="1"/>
</dbReference>
<name>A0A317CTZ4_9GAMM</name>
<dbReference type="AlphaFoldDB" id="A0A317CTZ4"/>
<organism evidence="1 2">
    <name type="scientific">Leucothrix pacifica</name>
    <dbReference type="NCBI Taxonomy" id="1247513"/>
    <lineage>
        <taxon>Bacteria</taxon>
        <taxon>Pseudomonadati</taxon>
        <taxon>Pseudomonadota</taxon>
        <taxon>Gammaproteobacteria</taxon>
        <taxon>Thiotrichales</taxon>
        <taxon>Thiotrichaceae</taxon>
        <taxon>Leucothrix</taxon>
    </lineage>
</organism>
<protein>
    <submittedName>
        <fullName evidence="1">Type III effector</fullName>
    </submittedName>
</protein>
<proteinExistence type="predicted"/>
<comment type="caution">
    <text evidence="1">The sequence shown here is derived from an EMBL/GenBank/DDBJ whole genome shotgun (WGS) entry which is preliminary data.</text>
</comment>
<dbReference type="RefSeq" id="WP_109836526.1">
    <property type="nucleotide sequence ID" value="NZ_QGKM01000008.1"/>
</dbReference>
<dbReference type="OrthoDB" id="9790826at2"/>
<accession>A0A317CTZ4</accession>
<evidence type="ECO:0000313" key="2">
    <source>
        <dbReference type="Proteomes" id="UP000245539"/>
    </source>
</evidence>
<keyword evidence="2" id="KW-1185">Reference proteome</keyword>
<evidence type="ECO:0000313" key="1">
    <source>
        <dbReference type="EMBL" id="PWQ99792.1"/>
    </source>
</evidence>
<dbReference type="InterPro" id="IPR014984">
    <property type="entry name" value="HopJ"/>
</dbReference>
<sequence length="114" mass="12807">MNLQQFLSRLRSEPESIEFDDCMAVIEAEYNFTPTAFTNGDVSNAADENNGSCKIFAFAQLQSLSADETLACFGRYYRDDVLQHPDGTDHANIRSFMQHGWIGVEFKGMPLTTV</sequence>
<dbReference type="Proteomes" id="UP000245539">
    <property type="component" value="Unassembled WGS sequence"/>
</dbReference>
<reference evidence="1 2" key="1">
    <citation type="submission" date="2018-05" db="EMBL/GenBank/DDBJ databases">
        <title>Leucothrix arctica sp. nov., isolated from Arctic seawater.</title>
        <authorList>
            <person name="Choi A."/>
            <person name="Baek K."/>
        </authorList>
    </citation>
    <scope>NUCLEOTIDE SEQUENCE [LARGE SCALE GENOMIC DNA]</scope>
    <source>
        <strain evidence="1 2">JCM 18388</strain>
    </source>
</reference>